<dbReference type="AlphaFoldDB" id="A0A517QQ52"/>
<name>A0A517QQ52_9PLAN</name>
<sequence precursor="true">MKIPSYFVLTTAIIFTLAVDAQAQLTRGFDRQIPSTALNAEVVRQPSLQVMEVQIKLVRLAWLDPEDPKASDAKKTEVWYLVWRAINRPLRSREGSDTLAVNQLDPLPGPMQFIPQFTLVTYDDPNTEIPNQILPDQVLPGAIKEIEKIERVPLNNSVSVIQDFPEAVAEDAEKQPWIYGVATWKNVDPKTDHFKIIMTGFSNGYENKGTIEEPEIWRKVIVQRFYRPGDEFDPTSKEFQFKGEPEWTYQPERGKAAPVEN</sequence>
<organism evidence="2 3">
    <name type="scientific">Thalassoglobus polymorphus</name>
    <dbReference type="NCBI Taxonomy" id="2527994"/>
    <lineage>
        <taxon>Bacteria</taxon>
        <taxon>Pseudomonadati</taxon>
        <taxon>Planctomycetota</taxon>
        <taxon>Planctomycetia</taxon>
        <taxon>Planctomycetales</taxon>
        <taxon>Planctomycetaceae</taxon>
        <taxon>Thalassoglobus</taxon>
    </lineage>
</organism>
<evidence type="ECO:0000313" key="3">
    <source>
        <dbReference type="Proteomes" id="UP000315724"/>
    </source>
</evidence>
<protein>
    <submittedName>
        <fullName evidence="2">Uncharacterized protein</fullName>
    </submittedName>
</protein>
<accession>A0A517QQ52</accession>
<evidence type="ECO:0000313" key="2">
    <source>
        <dbReference type="EMBL" id="QDT33734.1"/>
    </source>
</evidence>
<proteinExistence type="predicted"/>
<gene>
    <name evidence="2" type="ORF">Mal48_29890</name>
</gene>
<feature type="signal peptide" evidence="1">
    <location>
        <begin position="1"/>
        <end position="23"/>
    </location>
</feature>
<keyword evidence="1" id="KW-0732">Signal</keyword>
<evidence type="ECO:0000256" key="1">
    <source>
        <dbReference type="SAM" id="SignalP"/>
    </source>
</evidence>
<reference evidence="2 3" key="1">
    <citation type="submission" date="2019-02" db="EMBL/GenBank/DDBJ databases">
        <title>Deep-cultivation of Planctomycetes and their phenomic and genomic characterization uncovers novel biology.</title>
        <authorList>
            <person name="Wiegand S."/>
            <person name="Jogler M."/>
            <person name="Boedeker C."/>
            <person name="Pinto D."/>
            <person name="Vollmers J."/>
            <person name="Rivas-Marin E."/>
            <person name="Kohn T."/>
            <person name="Peeters S.H."/>
            <person name="Heuer A."/>
            <person name="Rast P."/>
            <person name="Oberbeckmann S."/>
            <person name="Bunk B."/>
            <person name="Jeske O."/>
            <person name="Meyerdierks A."/>
            <person name="Storesund J.E."/>
            <person name="Kallscheuer N."/>
            <person name="Luecker S."/>
            <person name="Lage O.M."/>
            <person name="Pohl T."/>
            <person name="Merkel B.J."/>
            <person name="Hornburger P."/>
            <person name="Mueller R.-W."/>
            <person name="Bruemmer F."/>
            <person name="Labrenz M."/>
            <person name="Spormann A.M."/>
            <person name="Op den Camp H."/>
            <person name="Overmann J."/>
            <person name="Amann R."/>
            <person name="Jetten M.S.M."/>
            <person name="Mascher T."/>
            <person name="Medema M.H."/>
            <person name="Devos D.P."/>
            <person name="Kaster A.-K."/>
            <person name="Ovreas L."/>
            <person name="Rohde M."/>
            <person name="Galperin M.Y."/>
            <person name="Jogler C."/>
        </authorList>
    </citation>
    <scope>NUCLEOTIDE SEQUENCE [LARGE SCALE GENOMIC DNA]</scope>
    <source>
        <strain evidence="2 3">Mal48</strain>
    </source>
</reference>
<dbReference type="EMBL" id="CP036267">
    <property type="protein sequence ID" value="QDT33734.1"/>
    <property type="molecule type" value="Genomic_DNA"/>
</dbReference>
<dbReference type="OrthoDB" id="271268at2"/>
<dbReference type="RefSeq" id="WP_145200519.1">
    <property type="nucleotide sequence ID" value="NZ_CP036267.1"/>
</dbReference>
<dbReference type="Proteomes" id="UP000315724">
    <property type="component" value="Chromosome"/>
</dbReference>
<keyword evidence="3" id="KW-1185">Reference proteome</keyword>
<feature type="chain" id="PRO_5021782670" evidence="1">
    <location>
        <begin position="24"/>
        <end position="261"/>
    </location>
</feature>
<dbReference type="KEGG" id="tpol:Mal48_29890"/>